<dbReference type="GO" id="GO:0003677">
    <property type="term" value="F:DNA binding"/>
    <property type="evidence" value="ECO:0007669"/>
    <property type="project" value="InterPro"/>
</dbReference>
<feature type="domain" description="Response regulatory" evidence="2">
    <location>
        <begin position="4"/>
        <end position="118"/>
    </location>
</feature>
<dbReference type="InterPro" id="IPR046947">
    <property type="entry name" value="LytR-like"/>
</dbReference>
<dbReference type="InterPro" id="IPR001789">
    <property type="entry name" value="Sig_transdc_resp-reg_receiver"/>
</dbReference>
<accession>A0A081DB35</accession>
<dbReference type="Pfam" id="PF04397">
    <property type="entry name" value="LytTR"/>
    <property type="match status" value="1"/>
</dbReference>
<feature type="domain" description="HTH LytTR-type" evidence="3">
    <location>
        <begin position="148"/>
        <end position="249"/>
    </location>
</feature>
<dbReference type="SUPFAM" id="SSF52172">
    <property type="entry name" value="CheY-like"/>
    <property type="match status" value="1"/>
</dbReference>
<protein>
    <recommendedName>
        <fullName evidence="6">Response regulator</fullName>
    </recommendedName>
</protein>
<reference evidence="4 5" key="1">
    <citation type="journal article" date="2014" name="Genome Announc.">
        <title>Draft Genome Sequences of Marine Flavobacterium Nonlabens Strains NR17, NR24, NR27, NR32, NR33, and Ara13.</title>
        <authorList>
            <person name="Nakanishi M."/>
            <person name="Meirelles P."/>
            <person name="Suzuki R."/>
            <person name="Takatani N."/>
            <person name="Mino S."/>
            <person name="Suda W."/>
            <person name="Oshima K."/>
            <person name="Hattori M."/>
            <person name="Ohkuma M."/>
            <person name="Hosokawa M."/>
            <person name="Miyashita K."/>
            <person name="Thompson F.L."/>
            <person name="Niwa A."/>
            <person name="Sawabe T."/>
            <person name="Sawabe T."/>
        </authorList>
    </citation>
    <scope>NUCLEOTIDE SEQUENCE [LARGE SCALE GENOMIC DNA]</scope>
    <source>
        <strain evidence="5">JCM19296</strain>
    </source>
</reference>
<dbReference type="Pfam" id="PF00072">
    <property type="entry name" value="Response_reg"/>
    <property type="match status" value="1"/>
</dbReference>
<comment type="caution">
    <text evidence="4">The sequence shown here is derived from an EMBL/GenBank/DDBJ whole genome shotgun (WGS) entry which is preliminary data.</text>
</comment>
<dbReference type="PROSITE" id="PS50930">
    <property type="entry name" value="HTH_LYTTR"/>
    <property type="match status" value="1"/>
</dbReference>
<proteinExistence type="predicted"/>
<dbReference type="RefSeq" id="WP_042270443.1">
    <property type="nucleotide sequence ID" value="NZ_CP138994.1"/>
</dbReference>
<gene>
    <name evidence="4" type="ORF">JCM19296_1728</name>
</gene>
<organism evidence="4 5">
    <name type="scientific">Nonlabens ulvanivorans</name>
    <name type="common">Persicivirga ulvanivorans</name>
    <dbReference type="NCBI Taxonomy" id="906888"/>
    <lineage>
        <taxon>Bacteria</taxon>
        <taxon>Pseudomonadati</taxon>
        <taxon>Bacteroidota</taxon>
        <taxon>Flavobacteriia</taxon>
        <taxon>Flavobacteriales</taxon>
        <taxon>Flavobacteriaceae</taxon>
        <taxon>Nonlabens</taxon>
    </lineage>
</organism>
<dbReference type="PANTHER" id="PTHR37299:SF1">
    <property type="entry name" value="STAGE 0 SPORULATION PROTEIN A HOMOLOG"/>
    <property type="match status" value="1"/>
</dbReference>
<evidence type="ECO:0000313" key="4">
    <source>
        <dbReference type="EMBL" id="GAK76131.1"/>
    </source>
</evidence>
<dbReference type="PANTHER" id="PTHR37299">
    <property type="entry name" value="TRANSCRIPTIONAL REGULATOR-RELATED"/>
    <property type="match status" value="1"/>
</dbReference>
<name>A0A081DB35_NONUL</name>
<sequence>MSLSIITIDDEKYIRDLLIDSLHNNFKHKITVEGEAGSIKDGLALIKNVNPDIVLLDIELEDGNSFELLNQLETIDFELIFITGFDDKAIKAIKMGALDYLLKPIIESEFINAIEKAISAKSNKGQVAFLNQSNIAGDYYLKDIKENIVLKTIEAIHIVKIADIMYCKSDGNYTTFFLVNNKSILISKPIKYAVQLLPESNFVRCQRSYLVNANFVTQFIRSGSLILINGEELPVSGQNKDVVFERILQKMN</sequence>
<dbReference type="PROSITE" id="PS50110">
    <property type="entry name" value="RESPONSE_REGULATORY"/>
    <property type="match status" value="1"/>
</dbReference>
<evidence type="ECO:0008006" key="6">
    <source>
        <dbReference type="Google" id="ProtNLM"/>
    </source>
</evidence>
<dbReference type="Gene3D" id="3.40.50.2300">
    <property type="match status" value="1"/>
</dbReference>
<evidence type="ECO:0000256" key="1">
    <source>
        <dbReference type="PROSITE-ProRule" id="PRU00169"/>
    </source>
</evidence>
<evidence type="ECO:0000259" key="2">
    <source>
        <dbReference type="PROSITE" id="PS50110"/>
    </source>
</evidence>
<keyword evidence="1" id="KW-0597">Phosphoprotein</keyword>
<dbReference type="InterPro" id="IPR007492">
    <property type="entry name" value="LytTR_DNA-bd_dom"/>
</dbReference>
<dbReference type="InterPro" id="IPR011006">
    <property type="entry name" value="CheY-like_superfamily"/>
</dbReference>
<evidence type="ECO:0000259" key="3">
    <source>
        <dbReference type="PROSITE" id="PS50930"/>
    </source>
</evidence>
<dbReference type="Proteomes" id="UP000028980">
    <property type="component" value="Unassembled WGS sequence"/>
</dbReference>
<dbReference type="Gene3D" id="2.40.50.1020">
    <property type="entry name" value="LytTr DNA-binding domain"/>
    <property type="match status" value="1"/>
</dbReference>
<feature type="modified residue" description="4-aspartylphosphate" evidence="1">
    <location>
        <position position="57"/>
    </location>
</feature>
<dbReference type="AlphaFoldDB" id="A0A081DB35"/>
<dbReference type="SMART" id="SM00850">
    <property type="entry name" value="LytTR"/>
    <property type="match status" value="1"/>
</dbReference>
<dbReference type="SMART" id="SM00448">
    <property type="entry name" value="REC"/>
    <property type="match status" value="1"/>
</dbReference>
<dbReference type="GO" id="GO:0000156">
    <property type="term" value="F:phosphorelay response regulator activity"/>
    <property type="evidence" value="ECO:0007669"/>
    <property type="project" value="InterPro"/>
</dbReference>
<dbReference type="EMBL" id="BBLG01000003">
    <property type="protein sequence ID" value="GAK76131.1"/>
    <property type="molecule type" value="Genomic_DNA"/>
</dbReference>
<evidence type="ECO:0000313" key="5">
    <source>
        <dbReference type="Proteomes" id="UP000028980"/>
    </source>
</evidence>